<organism evidence="1 2">
    <name type="scientific">Rhizophagus irregularis</name>
    <dbReference type="NCBI Taxonomy" id="588596"/>
    <lineage>
        <taxon>Eukaryota</taxon>
        <taxon>Fungi</taxon>
        <taxon>Fungi incertae sedis</taxon>
        <taxon>Mucoromycota</taxon>
        <taxon>Glomeromycotina</taxon>
        <taxon>Glomeromycetes</taxon>
        <taxon>Glomerales</taxon>
        <taxon>Glomeraceae</taxon>
        <taxon>Rhizophagus</taxon>
    </lineage>
</organism>
<dbReference type="EMBL" id="LLXI01001560">
    <property type="protein sequence ID" value="PKY54228.1"/>
    <property type="molecule type" value="Genomic_DNA"/>
</dbReference>
<reference evidence="1 2" key="1">
    <citation type="submission" date="2015-10" db="EMBL/GenBank/DDBJ databases">
        <title>Genome analyses suggest a sexual origin of heterokaryosis in a supposedly ancient asexual fungus.</title>
        <authorList>
            <person name="Ropars J."/>
            <person name="Sedzielewska K."/>
            <person name="Noel J."/>
            <person name="Charron P."/>
            <person name="Farinelli L."/>
            <person name="Marton T."/>
            <person name="Kruger M."/>
            <person name="Pelin A."/>
            <person name="Brachmann A."/>
            <person name="Corradi N."/>
        </authorList>
    </citation>
    <scope>NUCLEOTIDE SEQUENCE [LARGE SCALE GENOMIC DNA]</scope>
    <source>
        <strain evidence="1 2">A4</strain>
    </source>
</reference>
<gene>
    <name evidence="1" type="ORF">RhiirA4_472913</name>
</gene>
<protein>
    <submittedName>
        <fullName evidence="1">Uncharacterized protein</fullName>
    </submittedName>
</protein>
<proteinExistence type="predicted"/>
<accession>A0A2I1H5S7</accession>
<dbReference type="AlphaFoldDB" id="A0A2I1H5S7"/>
<sequence>MLQVYVNAESSKRKSNEFDENYPFLKRKKLTTTNIEISDIANFNDLANEIPEVKIKSKMIEVSNDIYKSYFDFGKAVFKRYKELKPEYDKDGSKAMVKKEKTNALMKLCKKKQRDPKRCISFLIA</sequence>
<comment type="caution">
    <text evidence="1">The sequence shown here is derived from an EMBL/GenBank/DDBJ whole genome shotgun (WGS) entry which is preliminary data.</text>
</comment>
<evidence type="ECO:0000313" key="1">
    <source>
        <dbReference type="EMBL" id="PKY54228.1"/>
    </source>
</evidence>
<dbReference type="Proteomes" id="UP000234323">
    <property type="component" value="Unassembled WGS sequence"/>
</dbReference>
<keyword evidence="2" id="KW-1185">Reference proteome</keyword>
<evidence type="ECO:0000313" key="2">
    <source>
        <dbReference type="Proteomes" id="UP000234323"/>
    </source>
</evidence>
<name>A0A2I1H5S7_9GLOM</name>